<name>A0A285NQR9_9AQUI</name>
<dbReference type="Proteomes" id="UP000219036">
    <property type="component" value="Unassembled WGS sequence"/>
</dbReference>
<evidence type="ECO:0000313" key="3">
    <source>
        <dbReference type="Proteomes" id="UP000219036"/>
    </source>
</evidence>
<keyword evidence="3" id="KW-1185">Reference proteome</keyword>
<protein>
    <submittedName>
        <fullName evidence="2">Oligoribonuclease NrnB or cAMP/cGMP phosphodiesterase, DHH superfamily</fullName>
    </submittedName>
</protein>
<evidence type="ECO:0000313" key="2">
    <source>
        <dbReference type="EMBL" id="SNZ09971.1"/>
    </source>
</evidence>
<proteinExistence type="predicted"/>
<dbReference type="InterPro" id="IPR038763">
    <property type="entry name" value="DHH_sf"/>
</dbReference>
<dbReference type="SUPFAM" id="SSF64182">
    <property type="entry name" value="DHH phosphoesterases"/>
    <property type="match status" value="1"/>
</dbReference>
<reference evidence="3" key="1">
    <citation type="submission" date="2017-09" db="EMBL/GenBank/DDBJ databases">
        <authorList>
            <person name="Varghese N."/>
            <person name="Submissions S."/>
        </authorList>
    </citation>
    <scope>NUCLEOTIDE SEQUENCE [LARGE SCALE GENOMIC DNA]</scope>
    <source>
        <strain evidence="3">DSM 15103</strain>
    </source>
</reference>
<organism evidence="2 3">
    <name type="scientific">Persephonella hydrogeniphila</name>
    <dbReference type="NCBI Taxonomy" id="198703"/>
    <lineage>
        <taxon>Bacteria</taxon>
        <taxon>Pseudomonadati</taxon>
        <taxon>Aquificota</taxon>
        <taxon>Aquificia</taxon>
        <taxon>Aquificales</taxon>
        <taxon>Hydrogenothermaceae</taxon>
        <taxon>Persephonella</taxon>
    </lineage>
</organism>
<accession>A0A285NQR9</accession>
<dbReference type="OrthoDB" id="10630at2"/>
<dbReference type="PANTHER" id="PTHR42146">
    <property type="entry name" value="3',5'-CYCLIC-NUCLEOTIDE PHOSPHODIESTERASE"/>
    <property type="match status" value="1"/>
</dbReference>
<gene>
    <name evidence="2" type="ORF">SAMN06265182_1690</name>
</gene>
<dbReference type="RefSeq" id="WP_097000846.1">
    <property type="nucleotide sequence ID" value="NZ_OBEI01000008.1"/>
</dbReference>
<evidence type="ECO:0000259" key="1">
    <source>
        <dbReference type="Pfam" id="PF02272"/>
    </source>
</evidence>
<sequence>MGKVVCIYHGNCTDGTTAAAVLLKKYPDCILYPMEHGYKEDIFGEILKNVDKDTTVYIVDFSLKEEDLKRLLSKAKEVINIDHHISAKDYLKKIEKEYSNFKFVFDNNKSGASLSWEYIFGGEPPWIIKYVEDQDLWKWEYGENTKYVNLYLLPITNQPEKVVKLFDEPVEEIINKGKIIASFTDYLINRYIERAKETPVKIGQYTVKAFNTNYFQSEIGNILATKHNQAVLLFNIQGLDVKMSFRSNTGHKPDALELATILGGGGHRNAAGALVPLHKFIKMIQFEEEK</sequence>
<dbReference type="Gene3D" id="3.10.310.30">
    <property type="match status" value="1"/>
</dbReference>
<dbReference type="GO" id="GO:0003676">
    <property type="term" value="F:nucleic acid binding"/>
    <property type="evidence" value="ECO:0007669"/>
    <property type="project" value="InterPro"/>
</dbReference>
<dbReference type="Pfam" id="PF02272">
    <property type="entry name" value="DHHA1"/>
    <property type="match status" value="1"/>
</dbReference>
<feature type="domain" description="DHHA1" evidence="1">
    <location>
        <begin position="220"/>
        <end position="284"/>
    </location>
</feature>
<dbReference type="InterPro" id="IPR003156">
    <property type="entry name" value="DHHA1_dom"/>
</dbReference>
<dbReference type="EMBL" id="OBEI01000008">
    <property type="protein sequence ID" value="SNZ09971.1"/>
    <property type="molecule type" value="Genomic_DNA"/>
</dbReference>
<dbReference type="AlphaFoldDB" id="A0A285NQR9"/>
<dbReference type="InterPro" id="IPR052968">
    <property type="entry name" value="Nucleotide_metab_enz"/>
</dbReference>
<dbReference type="PANTHER" id="PTHR42146:SF1">
    <property type="entry name" value="OLIGORIBONUCLEASE NRNB"/>
    <property type="match status" value="1"/>
</dbReference>